<reference evidence="1 2" key="1">
    <citation type="journal article" date="2018" name="Nat. Biotechnol.">
        <title>A standardized bacterial taxonomy based on genome phylogeny substantially revises the tree of life.</title>
        <authorList>
            <person name="Parks D.H."/>
            <person name="Chuvochina M."/>
            <person name="Waite D.W."/>
            <person name="Rinke C."/>
            <person name="Skarshewski A."/>
            <person name="Chaumeil P.A."/>
            <person name="Hugenholtz P."/>
        </authorList>
    </citation>
    <scope>NUCLEOTIDE SEQUENCE [LARGE SCALE GENOMIC DNA]</scope>
    <source>
        <strain evidence="1">UBA9015</strain>
    </source>
</reference>
<organism evidence="1 2">
    <name type="scientific">Sphingomonas bacterium</name>
    <dbReference type="NCBI Taxonomy" id="1895847"/>
    <lineage>
        <taxon>Bacteria</taxon>
        <taxon>Pseudomonadati</taxon>
        <taxon>Pseudomonadota</taxon>
        <taxon>Alphaproteobacteria</taxon>
        <taxon>Sphingomonadales</taxon>
        <taxon>Sphingomonadaceae</taxon>
        <taxon>Sphingomonas</taxon>
    </lineage>
</organism>
<sequence>MPADELPEGISVGGRARLVYDDNILRLRDDVPEVDGRRRDDLVGVVTGFASLNITPGMQRIRATAEAGREYHTNNLFLNRTRVSAGLDWDWKVTPRCSGKALSRYSQAQADLAEQGLIAANGRTIFDVSMGGGCDVAPGLRPTLTVQHREGSNSSFTRRASNFNAQAVEGGVSYNRTGKLGVALNYRDERFTYPNRLRPEDGSVTEVRRRSVRGQVGGNVAERIFYTITADYNWVDPNGTGERFNGLAGGIDLTVQPMPRYRIQLQALRSIEPALFVSAGYVLQDRLELGSVYTISPRTSLSLRGGVLRNRYRDLQPVNLADIRTFDRLLFVAAGGSYDIARNIRFDAELRRDGRLTDGAFGTYQGTRAVATLSLAI</sequence>
<gene>
    <name evidence="1" type="ORF">DEP91_06260</name>
</gene>
<dbReference type="Proteomes" id="UP000262699">
    <property type="component" value="Unassembled WGS sequence"/>
</dbReference>
<evidence type="ECO:0000313" key="1">
    <source>
        <dbReference type="EMBL" id="HCB75764.1"/>
    </source>
</evidence>
<dbReference type="EMBL" id="DOYJ01000176">
    <property type="protein sequence ID" value="HCB75764.1"/>
    <property type="molecule type" value="Genomic_DNA"/>
</dbReference>
<protein>
    <recommendedName>
        <fullName evidence="3">TonB-dependent receptor-like beta-barrel domain-containing protein</fullName>
    </recommendedName>
</protein>
<dbReference type="SUPFAM" id="SSF56935">
    <property type="entry name" value="Porins"/>
    <property type="match status" value="1"/>
</dbReference>
<name>A0A3D0WCQ6_9SPHN</name>
<evidence type="ECO:0000313" key="2">
    <source>
        <dbReference type="Proteomes" id="UP000262699"/>
    </source>
</evidence>
<comment type="caution">
    <text evidence="1">The sequence shown here is derived from an EMBL/GenBank/DDBJ whole genome shotgun (WGS) entry which is preliminary data.</text>
</comment>
<proteinExistence type="predicted"/>
<accession>A0A3D0WCQ6</accession>
<dbReference type="AlphaFoldDB" id="A0A3D0WCQ6"/>
<evidence type="ECO:0008006" key="3">
    <source>
        <dbReference type="Google" id="ProtNLM"/>
    </source>
</evidence>